<evidence type="ECO:0000256" key="2">
    <source>
        <dbReference type="ARBA" id="ARBA00047591"/>
    </source>
</evidence>
<dbReference type="Pfam" id="PF01764">
    <property type="entry name" value="Lipase_3"/>
    <property type="match status" value="1"/>
</dbReference>
<evidence type="ECO:0000313" key="6">
    <source>
        <dbReference type="EMBL" id="RWQ96747.1"/>
    </source>
</evidence>
<dbReference type="PANTHER" id="PTHR45856">
    <property type="entry name" value="ALPHA/BETA-HYDROLASES SUPERFAMILY PROTEIN"/>
    <property type="match status" value="1"/>
</dbReference>
<reference evidence="6 7" key="1">
    <citation type="journal article" date="2018" name="Front. Microbiol.">
        <title>Genomic and genetic insights into a cosmopolitan fungus, Paecilomyces variotii (Eurotiales).</title>
        <authorList>
            <person name="Urquhart A.S."/>
            <person name="Mondo S.J."/>
            <person name="Makela M.R."/>
            <person name="Hane J.K."/>
            <person name="Wiebenga A."/>
            <person name="He G."/>
            <person name="Mihaltcheva S."/>
            <person name="Pangilinan J."/>
            <person name="Lipzen A."/>
            <person name="Barry K."/>
            <person name="de Vries R.P."/>
            <person name="Grigoriev I.V."/>
            <person name="Idnurm A."/>
        </authorList>
    </citation>
    <scope>NUCLEOTIDE SEQUENCE [LARGE SCALE GENOMIC DNA]</scope>
    <source>
        <strain evidence="6 7">CBS 101075</strain>
    </source>
</reference>
<dbReference type="Proteomes" id="UP000283841">
    <property type="component" value="Unassembled WGS sequence"/>
</dbReference>
<accession>A0A443HY28</accession>
<feature type="domain" description="Fungal lipase-type" evidence="5">
    <location>
        <begin position="88"/>
        <end position="221"/>
    </location>
</feature>
<dbReference type="RefSeq" id="XP_028486392.1">
    <property type="nucleotide sequence ID" value="XM_028630210.1"/>
</dbReference>
<dbReference type="Gene3D" id="3.40.50.1820">
    <property type="entry name" value="alpha/beta hydrolase"/>
    <property type="match status" value="1"/>
</dbReference>
<evidence type="ECO:0000259" key="5">
    <source>
        <dbReference type="Pfam" id="PF01764"/>
    </source>
</evidence>
<dbReference type="GeneID" id="39599487"/>
<evidence type="ECO:0000313" key="7">
    <source>
        <dbReference type="Proteomes" id="UP000283841"/>
    </source>
</evidence>
<name>A0A443HY28_BYSSP</name>
<dbReference type="InterPro" id="IPR029058">
    <property type="entry name" value="AB_hydrolase_fold"/>
</dbReference>
<gene>
    <name evidence="6" type="ORF">C8Q69DRAFT_460977</name>
</gene>
<proteinExistence type="inferred from homology"/>
<feature type="chain" id="PRO_5019434626" evidence="4">
    <location>
        <begin position="22"/>
        <end position="285"/>
    </location>
</feature>
<organism evidence="6 7">
    <name type="scientific">Byssochlamys spectabilis</name>
    <name type="common">Paecilomyces variotii</name>
    <dbReference type="NCBI Taxonomy" id="264951"/>
    <lineage>
        <taxon>Eukaryota</taxon>
        <taxon>Fungi</taxon>
        <taxon>Dikarya</taxon>
        <taxon>Ascomycota</taxon>
        <taxon>Pezizomycotina</taxon>
        <taxon>Eurotiomycetes</taxon>
        <taxon>Eurotiomycetidae</taxon>
        <taxon>Eurotiales</taxon>
        <taxon>Thermoascaceae</taxon>
        <taxon>Paecilomyces</taxon>
    </lineage>
</organism>
<protein>
    <submittedName>
        <fullName evidence="6">Lipase</fullName>
    </submittedName>
</protein>
<dbReference type="SUPFAM" id="SSF53474">
    <property type="entry name" value="alpha/beta-Hydrolases"/>
    <property type="match status" value="1"/>
</dbReference>
<keyword evidence="7" id="KW-1185">Reference proteome</keyword>
<dbReference type="PANTHER" id="PTHR45856:SF25">
    <property type="entry name" value="FUNGAL LIPASE-LIKE DOMAIN-CONTAINING PROTEIN"/>
    <property type="match status" value="1"/>
</dbReference>
<comment type="catalytic activity">
    <reaction evidence="3">
        <text>a monoacylglycerol + H2O = glycerol + a fatty acid + H(+)</text>
        <dbReference type="Rhea" id="RHEA:15245"/>
        <dbReference type="ChEBI" id="CHEBI:15377"/>
        <dbReference type="ChEBI" id="CHEBI:15378"/>
        <dbReference type="ChEBI" id="CHEBI:17408"/>
        <dbReference type="ChEBI" id="CHEBI:17754"/>
        <dbReference type="ChEBI" id="CHEBI:28868"/>
    </reaction>
</comment>
<comment type="catalytic activity">
    <reaction evidence="2">
        <text>a diacylglycerol + H2O = a monoacylglycerol + a fatty acid + H(+)</text>
        <dbReference type="Rhea" id="RHEA:32731"/>
        <dbReference type="ChEBI" id="CHEBI:15377"/>
        <dbReference type="ChEBI" id="CHEBI:15378"/>
        <dbReference type="ChEBI" id="CHEBI:17408"/>
        <dbReference type="ChEBI" id="CHEBI:18035"/>
        <dbReference type="ChEBI" id="CHEBI:28868"/>
    </reaction>
</comment>
<comment type="caution">
    <text evidence="6">The sequence shown here is derived from an EMBL/GenBank/DDBJ whole genome shotgun (WGS) entry which is preliminary data.</text>
</comment>
<evidence type="ECO:0000256" key="3">
    <source>
        <dbReference type="ARBA" id="ARBA00048461"/>
    </source>
</evidence>
<dbReference type="STRING" id="264951.A0A443HY28"/>
<sequence length="285" mass="30466">MYVAMYTRLLAFALYVLSAAAAPTIERKDTKDPGVFAELHRAAQLSSAAYSDCQNQAFDVTITKQLDDHETGTQGFIGYSTTKGRISVAMRGSTSVTDFVNDLDVDPVTPTLSGVSFPSGVQVMKGVYDPWSSVHDTVISAVKDLVQKYPNYTLESTGHSLGGALTYLSYIALAQNFPDKDVTSTALAAFPIGNQAFAEFGSSINGTLRRGNNLNDGVPNMYVGWPFDMVHYGTEFYSSGNADTTLLCLGERDDACSAGNGEWGPTLPGHIDSFGITMLLAGCGQ</sequence>
<dbReference type="EMBL" id="RCNU01000003">
    <property type="protein sequence ID" value="RWQ96747.1"/>
    <property type="molecule type" value="Genomic_DNA"/>
</dbReference>
<evidence type="ECO:0000256" key="4">
    <source>
        <dbReference type="SAM" id="SignalP"/>
    </source>
</evidence>
<dbReference type="InterPro" id="IPR051218">
    <property type="entry name" value="Sec_MonoDiacylglyc_Lipase"/>
</dbReference>
<feature type="signal peptide" evidence="4">
    <location>
        <begin position="1"/>
        <end position="21"/>
    </location>
</feature>
<dbReference type="CDD" id="cd00519">
    <property type="entry name" value="Lipase_3"/>
    <property type="match status" value="1"/>
</dbReference>
<keyword evidence="4" id="KW-0732">Signal</keyword>
<comment type="similarity">
    <text evidence="1">Belongs to the AB hydrolase superfamily. Lipase family. Class 3 subfamily.</text>
</comment>
<dbReference type="GO" id="GO:0006629">
    <property type="term" value="P:lipid metabolic process"/>
    <property type="evidence" value="ECO:0007669"/>
    <property type="project" value="InterPro"/>
</dbReference>
<evidence type="ECO:0000256" key="1">
    <source>
        <dbReference type="ARBA" id="ARBA00043996"/>
    </source>
</evidence>
<dbReference type="VEuPathDB" id="FungiDB:C8Q69DRAFT_460977"/>
<dbReference type="InterPro" id="IPR002921">
    <property type="entry name" value="Fungal_lipase-type"/>
</dbReference>
<dbReference type="AlphaFoldDB" id="A0A443HY28"/>